<accession>A0A6A6A6W4</accession>
<dbReference type="RefSeq" id="XP_033521949.1">
    <property type="nucleotide sequence ID" value="XM_033673250.1"/>
</dbReference>
<dbReference type="GeneID" id="54413682"/>
<gene>
    <name evidence="2" type="ORF">P153DRAFT_51683</name>
</gene>
<dbReference type="EMBL" id="ML977510">
    <property type="protein sequence ID" value="KAF2127560.1"/>
    <property type="molecule type" value="Genomic_DNA"/>
</dbReference>
<dbReference type="AlphaFoldDB" id="A0A6A6A6W4"/>
<feature type="region of interest" description="Disordered" evidence="1">
    <location>
        <begin position="294"/>
        <end position="342"/>
    </location>
</feature>
<proteinExistence type="predicted"/>
<keyword evidence="3" id="KW-1185">Reference proteome</keyword>
<evidence type="ECO:0000313" key="3">
    <source>
        <dbReference type="Proteomes" id="UP000799771"/>
    </source>
</evidence>
<dbReference type="OrthoDB" id="3675232at2759"/>
<evidence type="ECO:0000256" key="1">
    <source>
        <dbReference type="SAM" id="MobiDB-lite"/>
    </source>
</evidence>
<feature type="region of interest" description="Disordered" evidence="1">
    <location>
        <begin position="221"/>
        <end position="270"/>
    </location>
</feature>
<evidence type="ECO:0000313" key="2">
    <source>
        <dbReference type="EMBL" id="KAF2127560.1"/>
    </source>
</evidence>
<dbReference type="Proteomes" id="UP000799771">
    <property type="component" value="Unassembled WGS sequence"/>
</dbReference>
<protein>
    <submittedName>
        <fullName evidence="2">Uncharacterized protein</fullName>
    </submittedName>
</protein>
<name>A0A6A6A6W4_9PLEO</name>
<feature type="compositionally biased region" description="Low complexity" evidence="1">
    <location>
        <begin position="251"/>
        <end position="267"/>
    </location>
</feature>
<sequence length="544" mass="61083">MAPLPRNNAFGAGSPSWNLSFPSGNMTAAEILAYLPHWLKSVDIIDRFVTNGGASRTIAAMINEFRHQPTGPDAVFLPNSAQIMMSYAMRRAGYDEWTVGTHGNWDRESENDPEDLSVTNFRPQRLTHPKKVSNKNPKDILRNKEADPIPFKDLAHHVKQHPSGPDALDLTRCVRYALAYPHEQLFFPTDFERLVNELGGPQTPTHSHLDRQVFARRSDCQFPSPVKSTTRKLNRTSQGKKTPLSKVMSLARGGTTADPATPGTVTPSKHALDVADQTQNGNKRRSGRLVGKVFNMREGSDDPDATDKDNWDSPYSTHASSIKKRKVSRVPPTPGSPANDSDFVLHEASESEDEVAEAEAVMDDVANSPIPARGRIAARKARQKIHTLATTPRVPTPVNPKSHFKTATEPSAEMMHEARQFAYRQPIFLKPPILSENRLKVDASSIWLYAADGCTTFEELWASALSSTRFGGPRRHAPFRELHRLTDPHPHDVSDWAENIRWAKEQYKCFGSVTWTEYDYHLECIKEHRRAVMWVSENVIRFGM</sequence>
<organism evidence="2 3">
    <name type="scientific">Dothidotthia symphoricarpi CBS 119687</name>
    <dbReference type="NCBI Taxonomy" id="1392245"/>
    <lineage>
        <taxon>Eukaryota</taxon>
        <taxon>Fungi</taxon>
        <taxon>Dikarya</taxon>
        <taxon>Ascomycota</taxon>
        <taxon>Pezizomycotina</taxon>
        <taxon>Dothideomycetes</taxon>
        <taxon>Pleosporomycetidae</taxon>
        <taxon>Pleosporales</taxon>
        <taxon>Dothidotthiaceae</taxon>
        <taxon>Dothidotthia</taxon>
    </lineage>
</organism>
<reference evidence="2" key="1">
    <citation type="journal article" date="2020" name="Stud. Mycol.">
        <title>101 Dothideomycetes genomes: a test case for predicting lifestyles and emergence of pathogens.</title>
        <authorList>
            <person name="Haridas S."/>
            <person name="Albert R."/>
            <person name="Binder M."/>
            <person name="Bloem J."/>
            <person name="Labutti K."/>
            <person name="Salamov A."/>
            <person name="Andreopoulos B."/>
            <person name="Baker S."/>
            <person name="Barry K."/>
            <person name="Bills G."/>
            <person name="Bluhm B."/>
            <person name="Cannon C."/>
            <person name="Castanera R."/>
            <person name="Culley D."/>
            <person name="Daum C."/>
            <person name="Ezra D."/>
            <person name="Gonzalez J."/>
            <person name="Henrissat B."/>
            <person name="Kuo A."/>
            <person name="Liang C."/>
            <person name="Lipzen A."/>
            <person name="Lutzoni F."/>
            <person name="Magnuson J."/>
            <person name="Mondo S."/>
            <person name="Nolan M."/>
            <person name="Ohm R."/>
            <person name="Pangilinan J."/>
            <person name="Park H.-J."/>
            <person name="Ramirez L."/>
            <person name="Alfaro M."/>
            <person name="Sun H."/>
            <person name="Tritt A."/>
            <person name="Yoshinaga Y."/>
            <person name="Zwiers L.-H."/>
            <person name="Turgeon B."/>
            <person name="Goodwin S."/>
            <person name="Spatafora J."/>
            <person name="Crous P."/>
            <person name="Grigoriev I."/>
        </authorList>
    </citation>
    <scope>NUCLEOTIDE SEQUENCE</scope>
    <source>
        <strain evidence="2">CBS 119687</strain>
    </source>
</reference>